<dbReference type="RefSeq" id="WP_077474453.1">
    <property type="nucleotide sequence ID" value="NZ_MLHK01000058.1"/>
</dbReference>
<comment type="caution">
    <text evidence="1">The sequence shown here is derived from an EMBL/GenBank/DDBJ whole genome shotgun (WGS) entry which is preliminary data.</text>
</comment>
<evidence type="ECO:0000313" key="2">
    <source>
        <dbReference type="Proteomes" id="UP000188728"/>
    </source>
</evidence>
<dbReference type="EMBL" id="MLHK01000058">
    <property type="protein sequence ID" value="OOF44073.1"/>
    <property type="molecule type" value="Genomic_DNA"/>
</dbReference>
<protein>
    <submittedName>
        <fullName evidence="1">CopG family transcriptional regulator</fullName>
    </submittedName>
</protein>
<proteinExistence type="predicted"/>
<organism evidence="1 2">
    <name type="scientific">Rodentibacter trehalosifermentans</name>
    <dbReference type="NCBI Taxonomy" id="1908263"/>
    <lineage>
        <taxon>Bacteria</taxon>
        <taxon>Pseudomonadati</taxon>
        <taxon>Pseudomonadota</taxon>
        <taxon>Gammaproteobacteria</taxon>
        <taxon>Pasteurellales</taxon>
        <taxon>Pasteurellaceae</taxon>
        <taxon>Rodentibacter</taxon>
    </lineage>
</organism>
<name>A0A1V3IPF3_9PAST</name>
<dbReference type="AlphaFoldDB" id="A0A1V3IPF3"/>
<sequence length="59" mass="6684">MAKKIQVSFSDKQAELLCSLRGELGETDAEIVRNIVISWLSEKSFISTVIKQRLTNDKD</sequence>
<reference evidence="1 2" key="1">
    <citation type="submission" date="2016-10" db="EMBL/GenBank/DDBJ databases">
        <title>Rodentibacter gen. nov. and new species.</title>
        <authorList>
            <person name="Christensen H."/>
        </authorList>
    </citation>
    <scope>NUCLEOTIDE SEQUENCE [LARGE SCALE GENOMIC DNA]</scope>
    <source>
        <strain evidence="1 2">H1983213011</strain>
    </source>
</reference>
<gene>
    <name evidence="1" type="ORF">BKK51_09895</name>
</gene>
<accession>A0A1V3IPF3</accession>
<evidence type="ECO:0000313" key="1">
    <source>
        <dbReference type="EMBL" id="OOF44073.1"/>
    </source>
</evidence>
<dbReference type="Proteomes" id="UP000188728">
    <property type="component" value="Unassembled WGS sequence"/>
</dbReference>